<dbReference type="Gene3D" id="3.30.160.60">
    <property type="entry name" value="Classic Zinc Finger"/>
    <property type="match status" value="7"/>
</dbReference>
<accession>A0A3B3CTF6</accession>
<dbReference type="GO" id="GO:0008270">
    <property type="term" value="F:zinc ion binding"/>
    <property type="evidence" value="ECO:0007669"/>
    <property type="project" value="UniProtKB-KW"/>
</dbReference>
<dbReference type="PaxDb" id="30732-ENSOMEP00000020620"/>
<dbReference type="PROSITE" id="PS00028">
    <property type="entry name" value="ZINC_FINGER_C2H2_1"/>
    <property type="match status" value="7"/>
</dbReference>
<dbReference type="FunFam" id="3.30.160.60:FF:002343">
    <property type="entry name" value="Zinc finger protein 33A"/>
    <property type="match status" value="1"/>
</dbReference>
<feature type="domain" description="C2H2-type" evidence="13">
    <location>
        <begin position="416"/>
        <end position="443"/>
    </location>
</feature>
<keyword evidence="4" id="KW-0677">Repeat</keyword>
<feature type="region of interest" description="Disordered" evidence="12">
    <location>
        <begin position="239"/>
        <end position="289"/>
    </location>
</feature>
<protein>
    <recommendedName>
        <fullName evidence="13">C2H2-type domain-containing protein</fullName>
    </recommendedName>
</protein>
<evidence type="ECO:0000259" key="13">
    <source>
        <dbReference type="PROSITE" id="PS50157"/>
    </source>
</evidence>
<feature type="compositionally biased region" description="Polar residues" evidence="12">
    <location>
        <begin position="80"/>
        <end position="89"/>
    </location>
</feature>
<dbReference type="PANTHER" id="PTHR24394">
    <property type="entry name" value="ZINC FINGER PROTEIN"/>
    <property type="match status" value="1"/>
</dbReference>
<keyword evidence="15" id="KW-1185">Reference proteome</keyword>
<evidence type="ECO:0000256" key="3">
    <source>
        <dbReference type="ARBA" id="ARBA00022723"/>
    </source>
</evidence>
<dbReference type="FunFam" id="3.30.160.60:FF:000744">
    <property type="entry name" value="zinc finger E-box-binding homeobox 1"/>
    <property type="match status" value="1"/>
</dbReference>
<dbReference type="InterPro" id="IPR013087">
    <property type="entry name" value="Znf_C2H2_type"/>
</dbReference>
<dbReference type="STRING" id="30732.ENSOMEP00000020620"/>
<reference evidence="14" key="1">
    <citation type="submission" date="2025-08" db="UniProtKB">
        <authorList>
            <consortium name="Ensembl"/>
        </authorList>
    </citation>
    <scope>IDENTIFICATION</scope>
</reference>
<evidence type="ECO:0000256" key="10">
    <source>
        <dbReference type="ARBA" id="ARBA00023242"/>
    </source>
</evidence>
<evidence type="ECO:0000313" key="14">
    <source>
        <dbReference type="Ensembl" id="ENSOMEP00000020620.1"/>
    </source>
</evidence>
<dbReference type="AlphaFoldDB" id="A0A3B3CTF6"/>
<evidence type="ECO:0000256" key="4">
    <source>
        <dbReference type="ARBA" id="ARBA00022737"/>
    </source>
</evidence>
<dbReference type="FunFam" id="3.30.160.60:FF:000202">
    <property type="entry name" value="Zinc finger protein 574"/>
    <property type="match status" value="1"/>
</dbReference>
<keyword evidence="6" id="KW-0862">Zinc</keyword>
<keyword evidence="7" id="KW-0805">Transcription regulation</keyword>
<dbReference type="PANTHER" id="PTHR24394:SF29">
    <property type="entry name" value="MYONEURIN"/>
    <property type="match status" value="1"/>
</dbReference>
<sequence length="554" mass="61694">MDAEAPGRGSRAAALRSFVAERLSAASREILAAVCTAVAVYEEEASGFREELHRQRKQLLELQRTSETSVRNGRNERGSPGNSQCSKQQDSPEEEEAEDEETSQHVDSPGSLSSSADRSTGVRKRRPGRPRVCTHDSSVDLNIRVLEDSSIRQLSKNVMKNRPVVPLTCPRGLQEKDFLNLLRSSVPGLSDKPFDLLTSDRRRRLKPLKLRTPAEIHRVFGCAGVRVSTLYVRLKAGRQTRNEDETCGTASQQEVEIETRLPGGPTDVEDKDEEDGGRSQSAESEDQTIKAGVLIQANLQDGQKTEARISTETLLSDGSSSDHAAAHSEEAPLTSSQDLLQLDEELKAHSRTRTKTKTYMCGVCGKVLSNNRSLSRHKKTHSAERPHTCQVCGRGFKLPTTLKQHEKIHTHRERSFLCDVCCKMFLTSKQLLVHMRTHTNEKPFHCEQCGRGFTTRGPLTVHMRVHTGETPYRCPYCGWSFKRKTHLDNHLAVHTGAKPFVCGICGKTCARKTYLTVHMRTHNGERPYKCGACGKGFTQSHCLKTHLKSHQAAG</sequence>
<dbReference type="FunFam" id="3.30.160.60:FF:001289">
    <property type="entry name" value="Zinc finger protein 574"/>
    <property type="match status" value="1"/>
</dbReference>
<evidence type="ECO:0000256" key="7">
    <source>
        <dbReference type="ARBA" id="ARBA00023015"/>
    </source>
</evidence>
<feature type="domain" description="C2H2-type" evidence="13">
    <location>
        <begin position="528"/>
        <end position="554"/>
    </location>
</feature>
<evidence type="ECO:0000313" key="15">
    <source>
        <dbReference type="Proteomes" id="UP000261560"/>
    </source>
</evidence>
<evidence type="ECO:0000256" key="11">
    <source>
        <dbReference type="PROSITE-ProRule" id="PRU00042"/>
    </source>
</evidence>
<dbReference type="FunFam" id="3.30.160.60:FF:001227">
    <property type="entry name" value="Zinc finger and BTB domain containing 41"/>
    <property type="match status" value="1"/>
</dbReference>
<feature type="domain" description="C2H2-type" evidence="13">
    <location>
        <begin position="472"/>
        <end position="499"/>
    </location>
</feature>
<proteinExistence type="inferred from homology"/>
<evidence type="ECO:0000256" key="12">
    <source>
        <dbReference type="SAM" id="MobiDB-lite"/>
    </source>
</evidence>
<keyword evidence="5 11" id="KW-0863">Zinc-finger</keyword>
<dbReference type="Ensembl" id="ENSOMET00000030112.1">
    <property type="protein sequence ID" value="ENSOMEP00000020620.1"/>
    <property type="gene ID" value="ENSOMEG00000022494.1"/>
</dbReference>
<feature type="region of interest" description="Disordered" evidence="12">
    <location>
        <begin position="314"/>
        <end position="339"/>
    </location>
</feature>
<name>A0A3B3CTF6_ORYME</name>
<dbReference type="Pfam" id="PF00096">
    <property type="entry name" value="zf-C2H2"/>
    <property type="match status" value="6"/>
</dbReference>
<dbReference type="GO" id="GO:0032502">
    <property type="term" value="P:developmental process"/>
    <property type="evidence" value="ECO:0007669"/>
    <property type="project" value="UniProtKB-ARBA"/>
</dbReference>
<feature type="domain" description="C2H2-type" evidence="13">
    <location>
        <begin position="387"/>
        <end position="414"/>
    </location>
</feature>
<evidence type="ECO:0000256" key="2">
    <source>
        <dbReference type="ARBA" id="ARBA00006991"/>
    </source>
</evidence>
<dbReference type="SUPFAM" id="SSF57667">
    <property type="entry name" value="beta-beta-alpha zinc fingers"/>
    <property type="match status" value="4"/>
</dbReference>
<evidence type="ECO:0000256" key="5">
    <source>
        <dbReference type="ARBA" id="ARBA00022771"/>
    </source>
</evidence>
<feature type="compositionally biased region" description="Polar residues" evidence="12">
    <location>
        <begin position="63"/>
        <end position="72"/>
    </location>
</feature>
<keyword evidence="3" id="KW-0479">Metal-binding</keyword>
<comment type="similarity">
    <text evidence="2">Belongs to the krueppel C2H2-type zinc-finger protein family.</text>
</comment>
<dbReference type="GO" id="GO:0005634">
    <property type="term" value="C:nucleus"/>
    <property type="evidence" value="ECO:0007669"/>
    <property type="project" value="UniProtKB-SubCell"/>
</dbReference>
<feature type="domain" description="C2H2-type" evidence="13">
    <location>
        <begin position="359"/>
        <end position="386"/>
    </location>
</feature>
<organism evidence="14 15">
    <name type="scientific">Oryzias melastigma</name>
    <name type="common">Marine medaka</name>
    <dbReference type="NCBI Taxonomy" id="30732"/>
    <lineage>
        <taxon>Eukaryota</taxon>
        <taxon>Metazoa</taxon>
        <taxon>Chordata</taxon>
        <taxon>Craniata</taxon>
        <taxon>Vertebrata</taxon>
        <taxon>Euteleostomi</taxon>
        <taxon>Actinopterygii</taxon>
        <taxon>Neopterygii</taxon>
        <taxon>Teleostei</taxon>
        <taxon>Neoteleostei</taxon>
        <taxon>Acanthomorphata</taxon>
        <taxon>Ovalentaria</taxon>
        <taxon>Atherinomorphae</taxon>
        <taxon>Beloniformes</taxon>
        <taxon>Adrianichthyidae</taxon>
        <taxon>Oryziinae</taxon>
        <taxon>Oryzias</taxon>
    </lineage>
</organism>
<evidence type="ECO:0000256" key="8">
    <source>
        <dbReference type="ARBA" id="ARBA00023125"/>
    </source>
</evidence>
<dbReference type="InterPro" id="IPR036236">
    <property type="entry name" value="Znf_C2H2_sf"/>
</dbReference>
<comment type="subcellular location">
    <subcellularLocation>
        <location evidence="1">Nucleus</location>
    </subcellularLocation>
</comment>
<dbReference type="Proteomes" id="UP000261560">
    <property type="component" value="Unplaced"/>
</dbReference>
<evidence type="ECO:0000256" key="9">
    <source>
        <dbReference type="ARBA" id="ARBA00023163"/>
    </source>
</evidence>
<feature type="domain" description="C2H2-type" evidence="13">
    <location>
        <begin position="500"/>
        <end position="527"/>
    </location>
</feature>
<reference evidence="14" key="2">
    <citation type="submission" date="2025-09" db="UniProtKB">
        <authorList>
            <consortium name="Ensembl"/>
        </authorList>
    </citation>
    <scope>IDENTIFICATION</scope>
</reference>
<feature type="region of interest" description="Disordered" evidence="12">
    <location>
        <begin position="63"/>
        <end position="135"/>
    </location>
</feature>
<dbReference type="SMART" id="SM00355">
    <property type="entry name" value="ZnF_C2H2"/>
    <property type="match status" value="7"/>
</dbReference>
<feature type="domain" description="C2H2-type" evidence="13">
    <location>
        <begin position="444"/>
        <end position="471"/>
    </location>
</feature>
<dbReference type="FunFam" id="3.30.160.60:FF:000711">
    <property type="entry name" value="zinc finger protein 697"/>
    <property type="match status" value="1"/>
</dbReference>
<keyword evidence="8" id="KW-0238">DNA-binding</keyword>
<dbReference type="PROSITE" id="PS50157">
    <property type="entry name" value="ZINC_FINGER_C2H2_2"/>
    <property type="match status" value="7"/>
</dbReference>
<keyword evidence="9" id="KW-0804">Transcription</keyword>
<dbReference type="FunFam" id="3.30.160.60:FF:000446">
    <property type="entry name" value="Zinc finger protein"/>
    <property type="match status" value="1"/>
</dbReference>
<keyword evidence="10" id="KW-0539">Nucleus</keyword>
<evidence type="ECO:0000256" key="1">
    <source>
        <dbReference type="ARBA" id="ARBA00004123"/>
    </source>
</evidence>
<feature type="compositionally biased region" description="Acidic residues" evidence="12">
    <location>
        <begin position="91"/>
        <end position="101"/>
    </location>
</feature>
<evidence type="ECO:0000256" key="6">
    <source>
        <dbReference type="ARBA" id="ARBA00022833"/>
    </source>
</evidence>
<dbReference type="GO" id="GO:0003677">
    <property type="term" value="F:DNA binding"/>
    <property type="evidence" value="ECO:0007669"/>
    <property type="project" value="UniProtKB-KW"/>
</dbReference>
<dbReference type="GeneTree" id="ENSGT00940000157046"/>
<dbReference type="GO" id="GO:0000981">
    <property type="term" value="F:DNA-binding transcription factor activity, RNA polymerase II-specific"/>
    <property type="evidence" value="ECO:0007669"/>
    <property type="project" value="TreeGrafter"/>
</dbReference>